<evidence type="ECO:0000256" key="3">
    <source>
        <dbReference type="ARBA" id="ARBA00022679"/>
    </source>
</evidence>
<evidence type="ECO:0000259" key="6">
    <source>
        <dbReference type="Pfam" id="PF21036"/>
    </source>
</evidence>
<keyword evidence="8" id="KW-1185">Reference proteome</keyword>
<keyword evidence="4" id="KW-0045">Antibiotic biosynthesis</keyword>
<dbReference type="PANTHER" id="PTHR48050:SF13">
    <property type="entry name" value="STEROL 3-BETA-GLUCOSYLTRANSFERASE UGT80A2"/>
    <property type="match status" value="1"/>
</dbReference>
<dbReference type="Proteomes" id="UP000198923">
    <property type="component" value="Unassembled WGS sequence"/>
</dbReference>
<keyword evidence="3 7" id="KW-0808">Transferase</keyword>
<dbReference type="Gene3D" id="3.40.50.2000">
    <property type="entry name" value="Glycogen Phosphorylase B"/>
    <property type="match status" value="2"/>
</dbReference>
<dbReference type="PANTHER" id="PTHR48050">
    <property type="entry name" value="STEROL 3-BETA-GLUCOSYLTRANSFERASE"/>
    <property type="match status" value="1"/>
</dbReference>
<evidence type="ECO:0000256" key="2">
    <source>
        <dbReference type="ARBA" id="ARBA00022676"/>
    </source>
</evidence>
<dbReference type="CDD" id="cd03784">
    <property type="entry name" value="GT1_Gtf-like"/>
    <property type="match status" value="1"/>
</dbReference>
<evidence type="ECO:0000256" key="1">
    <source>
        <dbReference type="ARBA" id="ARBA00006962"/>
    </source>
</evidence>
<reference evidence="7 8" key="1">
    <citation type="submission" date="2016-10" db="EMBL/GenBank/DDBJ databases">
        <authorList>
            <person name="de Groot N.N."/>
        </authorList>
    </citation>
    <scope>NUCLEOTIDE SEQUENCE [LARGE SCALE GENOMIC DNA]</scope>
    <source>
        <strain evidence="7 8">CPCC 201354</strain>
    </source>
</reference>
<dbReference type="RefSeq" id="WP_093173450.1">
    <property type="nucleotide sequence ID" value="NZ_FNCN01000027.1"/>
</dbReference>
<sequence length="416" mass="45635">MRVLMVTQAEKTHFLSMVPLAWALRTAGHEVRVASQPELEAVAVSAGLTFAPVGRDHLLRQLMHLTRRTVRRDGPDFDLTGTDTDTITWEYVRDGYREIVPWWWKVVNEPMLDDLVGLCRTWRPDLVIWEPTTFAAPIAARVVGAAHVRWLFGLDTFARMRGHHLRLMGEQPPEEREDALAAWLSGRVSDHGGAFSEDMTLGQATIDFVPRSLRLPVNLPLRSLPVRYVPYNGPSVVPRWLRVPPLRPRICLSLGTSATEALGGYVVSVEEVLDALADLDVEVVATLPEAEQAKLRRTPGNARLVSFVPLHALAPTCSALITHGGPGTVFTMLACGVPPLIVPQSFDDPLVADQVAARGAGLTLPRAEADGPRIRDGVVRLLNEPAFAGNAAEVRAEMRAMPAPNRLVAALERFTG</sequence>
<dbReference type="GO" id="GO:0016758">
    <property type="term" value="F:hexosyltransferase activity"/>
    <property type="evidence" value="ECO:0007669"/>
    <property type="project" value="UniProtKB-ARBA"/>
</dbReference>
<dbReference type="Pfam" id="PF06722">
    <property type="entry name" value="EryCIII-like_C"/>
    <property type="match status" value="1"/>
</dbReference>
<gene>
    <name evidence="7" type="ORF">SAMN05421505_12757</name>
</gene>
<dbReference type="InterPro" id="IPR048284">
    <property type="entry name" value="EryCIII-like_N"/>
</dbReference>
<name>A0A1G8GI93_9ACTN</name>
<dbReference type="InterPro" id="IPR002213">
    <property type="entry name" value="UDP_glucos_trans"/>
</dbReference>
<organism evidence="7 8">
    <name type="scientific">Sinosporangium album</name>
    <dbReference type="NCBI Taxonomy" id="504805"/>
    <lineage>
        <taxon>Bacteria</taxon>
        <taxon>Bacillati</taxon>
        <taxon>Actinomycetota</taxon>
        <taxon>Actinomycetes</taxon>
        <taxon>Streptosporangiales</taxon>
        <taxon>Streptosporangiaceae</taxon>
        <taxon>Sinosporangium</taxon>
    </lineage>
</organism>
<evidence type="ECO:0000256" key="4">
    <source>
        <dbReference type="ARBA" id="ARBA00023194"/>
    </source>
</evidence>
<dbReference type="GO" id="GO:0017000">
    <property type="term" value="P:antibiotic biosynthetic process"/>
    <property type="evidence" value="ECO:0007669"/>
    <property type="project" value="UniProtKB-KW"/>
</dbReference>
<dbReference type="NCBIfam" id="TIGR04516">
    <property type="entry name" value="glycosyl_450act"/>
    <property type="match status" value="1"/>
</dbReference>
<dbReference type="GO" id="GO:0008194">
    <property type="term" value="F:UDP-glycosyltransferase activity"/>
    <property type="evidence" value="ECO:0007669"/>
    <property type="project" value="InterPro"/>
</dbReference>
<feature type="domain" description="Erythromycin biosynthesis protein CIII-like N-terminal" evidence="6">
    <location>
        <begin position="22"/>
        <end position="255"/>
    </location>
</feature>
<dbReference type="InterPro" id="IPR010610">
    <property type="entry name" value="EryCIII-like_C"/>
</dbReference>
<dbReference type="AlphaFoldDB" id="A0A1G8GI93"/>
<proteinExistence type="inferred from homology"/>
<comment type="similarity">
    <text evidence="1">Belongs to the glycosyltransferase 28 family.</text>
</comment>
<dbReference type="FunFam" id="3.40.50.2000:FF:000072">
    <property type="entry name" value="Glycosyl transferase"/>
    <property type="match status" value="1"/>
</dbReference>
<protein>
    <submittedName>
        <fullName evidence="7">Glycosyltransferase, activator-dependent family</fullName>
    </submittedName>
</protein>
<evidence type="ECO:0000313" key="8">
    <source>
        <dbReference type="Proteomes" id="UP000198923"/>
    </source>
</evidence>
<dbReference type="OrthoDB" id="5488434at2"/>
<dbReference type="STRING" id="504805.SAMN05421505_12757"/>
<evidence type="ECO:0000313" key="7">
    <source>
        <dbReference type="EMBL" id="SDH94102.1"/>
    </source>
</evidence>
<dbReference type="Pfam" id="PF21036">
    <property type="entry name" value="EryCIII-like_N"/>
    <property type="match status" value="1"/>
</dbReference>
<dbReference type="EMBL" id="FNCN01000027">
    <property type="protein sequence ID" value="SDH94102.1"/>
    <property type="molecule type" value="Genomic_DNA"/>
</dbReference>
<evidence type="ECO:0000259" key="5">
    <source>
        <dbReference type="Pfam" id="PF06722"/>
    </source>
</evidence>
<accession>A0A1G8GI93</accession>
<dbReference type="SUPFAM" id="SSF53756">
    <property type="entry name" value="UDP-Glycosyltransferase/glycogen phosphorylase"/>
    <property type="match status" value="1"/>
</dbReference>
<keyword evidence="2" id="KW-0328">Glycosyltransferase</keyword>
<dbReference type="InterPro" id="IPR030953">
    <property type="entry name" value="Glycosyl_450act"/>
</dbReference>
<feature type="domain" description="Erythromycin biosynthesis protein CIII-like C-terminal" evidence="5">
    <location>
        <begin position="271"/>
        <end position="412"/>
    </location>
</feature>
<dbReference type="InterPro" id="IPR050426">
    <property type="entry name" value="Glycosyltransferase_28"/>
</dbReference>